<sequence length="139" mass="15380">MTYRKPQIIVLTVFAVGLIAWVLVARLGGNSPEPPMSWSAFSAKYADMSATDCGFEAGMQPCLDKIDTQMQDAQNDIRNLSGSPDVDLLRLNIQKWLDDYTTEKTVCANSNRDDDCDYAATQLSTAQSWVHHYLADGPS</sequence>
<reference evidence="2" key="1">
    <citation type="journal article" date="2019" name="Int. J. Syst. Evol. Microbiol.">
        <title>The Global Catalogue of Microorganisms (GCM) 10K type strain sequencing project: providing services to taxonomists for standard genome sequencing and annotation.</title>
        <authorList>
            <consortium name="The Broad Institute Genomics Platform"/>
            <consortium name="The Broad Institute Genome Sequencing Center for Infectious Disease"/>
            <person name="Wu L."/>
            <person name="Ma J."/>
        </authorList>
    </citation>
    <scope>NUCLEOTIDE SEQUENCE [LARGE SCALE GENOMIC DNA]</scope>
    <source>
        <strain evidence="2">JCM 17688</strain>
    </source>
</reference>
<keyword evidence="2" id="KW-1185">Reference proteome</keyword>
<evidence type="ECO:0000313" key="1">
    <source>
        <dbReference type="EMBL" id="GAA4399603.1"/>
    </source>
</evidence>
<proteinExistence type="predicted"/>
<dbReference type="RefSeq" id="WP_344998785.1">
    <property type="nucleotide sequence ID" value="NZ_BAABFR010000072.1"/>
</dbReference>
<name>A0ABP8K274_9ACTN</name>
<evidence type="ECO:0008006" key="3">
    <source>
        <dbReference type="Google" id="ProtNLM"/>
    </source>
</evidence>
<protein>
    <recommendedName>
        <fullName evidence="3">DUF732 domain-containing protein</fullName>
    </recommendedName>
</protein>
<accession>A0ABP8K274</accession>
<evidence type="ECO:0000313" key="2">
    <source>
        <dbReference type="Proteomes" id="UP001500635"/>
    </source>
</evidence>
<organism evidence="1 2">
    <name type="scientific">Tsukamurella soli</name>
    <dbReference type="NCBI Taxonomy" id="644556"/>
    <lineage>
        <taxon>Bacteria</taxon>
        <taxon>Bacillati</taxon>
        <taxon>Actinomycetota</taxon>
        <taxon>Actinomycetes</taxon>
        <taxon>Mycobacteriales</taxon>
        <taxon>Tsukamurellaceae</taxon>
        <taxon>Tsukamurella</taxon>
    </lineage>
</organism>
<dbReference type="EMBL" id="BAABFR010000072">
    <property type="protein sequence ID" value="GAA4399603.1"/>
    <property type="molecule type" value="Genomic_DNA"/>
</dbReference>
<dbReference type="Proteomes" id="UP001500635">
    <property type="component" value="Unassembled WGS sequence"/>
</dbReference>
<comment type="caution">
    <text evidence="1">The sequence shown here is derived from an EMBL/GenBank/DDBJ whole genome shotgun (WGS) entry which is preliminary data.</text>
</comment>
<gene>
    <name evidence="1" type="ORF">GCM10023147_37190</name>
</gene>